<protein>
    <recommendedName>
        <fullName evidence="5">RanBP2-type domain-containing protein</fullName>
    </recommendedName>
</protein>
<feature type="region of interest" description="Disordered" evidence="4">
    <location>
        <begin position="75"/>
        <end position="116"/>
    </location>
</feature>
<dbReference type="Gene3D" id="4.10.1060.10">
    <property type="entry name" value="Zinc finger, RanBP2-type"/>
    <property type="match status" value="1"/>
</dbReference>
<dbReference type="GO" id="GO:0008270">
    <property type="term" value="F:zinc ion binding"/>
    <property type="evidence" value="ECO:0007669"/>
    <property type="project" value="UniProtKB-KW"/>
</dbReference>
<dbReference type="GO" id="GO:0003677">
    <property type="term" value="F:DNA binding"/>
    <property type="evidence" value="ECO:0007669"/>
    <property type="project" value="TreeGrafter"/>
</dbReference>
<evidence type="ECO:0000259" key="5">
    <source>
        <dbReference type="SMART" id="SM00547"/>
    </source>
</evidence>
<dbReference type="AlphaFoldDB" id="A0A9Q0M7H9"/>
<dbReference type="GO" id="GO:0003712">
    <property type="term" value="F:transcription coregulator activity"/>
    <property type="evidence" value="ECO:0007669"/>
    <property type="project" value="TreeGrafter"/>
</dbReference>
<accession>A0A9Q0M7H9</accession>
<dbReference type="InterPro" id="IPR001876">
    <property type="entry name" value="Znf_RanBP2"/>
</dbReference>
<dbReference type="GO" id="GO:0005634">
    <property type="term" value="C:nucleus"/>
    <property type="evidence" value="ECO:0007669"/>
    <property type="project" value="TreeGrafter"/>
</dbReference>
<feature type="domain" description="RanBP2-type" evidence="5">
    <location>
        <begin position="7"/>
        <end position="32"/>
    </location>
</feature>
<dbReference type="InterPro" id="IPR039958">
    <property type="entry name" value="RYBP/YAF2"/>
</dbReference>
<evidence type="ECO:0000313" key="7">
    <source>
        <dbReference type="Proteomes" id="UP001142055"/>
    </source>
</evidence>
<evidence type="ECO:0000256" key="1">
    <source>
        <dbReference type="ARBA" id="ARBA00022723"/>
    </source>
</evidence>
<reference evidence="6" key="1">
    <citation type="submission" date="2022-12" db="EMBL/GenBank/DDBJ databases">
        <title>Genome assemblies of Blomia tropicalis.</title>
        <authorList>
            <person name="Cui Y."/>
        </authorList>
    </citation>
    <scope>NUCLEOTIDE SEQUENCE</scope>
    <source>
        <tissue evidence="6">Adult mites</tissue>
    </source>
</reference>
<keyword evidence="1" id="KW-0479">Metal-binding</keyword>
<organism evidence="6 7">
    <name type="scientific">Blomia tropicalis</name>
    <name type="common">Mite</name>
    <dbReference type="NCBI Taxonomy" id="40697"/>
    <lineage>
        <taxon>Eukaryota</taxon>
        <taxon>Metazoa</taxon>
        <taxon>Ecdysozoa</taxon>
        <taxon>Arthropoda</taxon>
        <taxon>Chelicerata</taxon>
        <taxon>Arachnida</taxon>
        <taxon>Acari</taxon>
        <taxon>Acariformes</taxon>
        <taxon>Sarcoptiformes</taxon>
        <taxon>Astigmata</taxon>
        <taxon>Glycyphagoidea</taxon>
        <taxon>Echimyopodidae</taxon>
        <taxon>Blomia</taxon>
    </lineage>
</organism>
<evidence type="ECO:0000256" key="2">
    <source>
        <dbReference type="ARBA" id="ARBA00022771"/>
    </source>
</evidence>
<comment type="caution">
    <text evidence="6">The sequence shown here is derived from an EMBL/GenBank/DDBJ whole genome shotgun (WGS) entry which is preliminary data.</text>
</comment>
<evidence type="ECO:0000313" key="6">
    <source>
        <dbReference type="EMBL" id="KAJ6218927.1"/>
    </source>
</evidence>
<feature type="compositionally biased region" description="Polar residues" evidence="4">
    <location>
        <begin position="97"/>
        <end position="106"/>
    </location>
</feature>
<dbReference type="EMBL" id="JAPWDV010000002">
    <property type="protein sequence ID" value="KAJ6218927.1"/>
    <property type="molecule type" value="Genomic_DNA"/>
</dbReference>
<gene>
    <name evidence="6" type="ORF">RDWZM_004739</name>
</gene>
<keyword evidence="3" id="KW-0862">Zinc</keyword>
<evidence type="ECO:0000256" key="4">
    <source>
        <dbReference type="SAM" id="MobiDB-lite"/>
    </source>
</evidence>
<sequence length="191" mass="21604">METQKSTVWACSACTFENDTKTSYRCKMCQTPKGTSRRQSSLFIDSSTTQIVKKTKMIRKSEVKVNDVQSNIKMKTDVKTREISPQPIQSPKRPKISPTSSKQSTVESKEYKSKIPVPVPIKNKQKRKVTKKSSNVLIGSDTSSKVFNASKHLETELDNIYFPDINKTKSISTEITDNNLTVVITEFFPDN</sequence>
<keyword evidence="7" id="KW-1185">Reference proteome</keyword>
<dbReference type="Proteomes" id="UP001142055">
    <property type="component" value="Chromosome 2"/>
</dbReference>
<keyword evidence="2" id="KW-0863">Zinc-finger</keyword>
<proteinExistence type="predicted"/>
<dbReference type="SMART" id="SM00547">
    <property type="entry name" value="ZnF_RBZ"/>
    <property type="match status" value="1"/>
</dbReference>
<name>A0A9Q0M7H9_BLOTA</name>
<dbReference type="GO" id="GO:0045893">
    <property type="term" value="P:positive regulation of DNA-templated transcription"/>
    <property type="evidence" value="ECO:0007669"/>
    <property type="project" value="InterPro"/>
</dbReference>
<dbReference type="PANTHER" id="PTHR12920:SF4">
    <property type="entry name" value="GEO03726P1"/>
    <property type="match status" value="1"/>
</dbReference>
<evidence type="ECO:0000256" key="3">
    <source>
        <dbReference type="ARBA" id="ARBA00022833"/>
    </source>
</evidence>
<dbReference type="PANTHER" id="PTHR12920">
    <property type="entry name" value="RYBP AND YAF2-RELATED"/>
    <property type="match status" value="1"/>
</dbReference>